<feature type="signal peptide" evidence="2">
    <location>
        <begin position="1"/>
        <end position="22"/>
    </location>
</feature>
<gene>
    <name evidence="3" type="ORF">GCM10007852_04990</name>
</gene>
<name>A0AA37STI0_9ALTE</name>
<reference evidence="3" key="2">
    <citation type="submission" date="2023-01" db="EMBL/GenBank/DDBJ databases">
        <title>Draft genome sequence of Agaribacter marinus strain NBRC 110023.</title>
        <authorList>
            <person name="Sun Q."/>
            <person name="Mori K."/>
        </authorList>
    </citation>
    <scope>NUCLEOTIDE SEQUENCE</scope>
    <source>
        <strain evidence="3">NBRC 110023</strain>
    </source>
</reference>
<dbReference type="EMBL" id="BSOT01000005">
    <property type="protein sequence ID" value="GLR69591.1"/>
    <property type="molecule type" value="Genomic_DNA"/>
</dbReference>
<proteinExistence type="predicted"/>
<protein>
    <submittedName>
        <fullName evidence="3">Uncharacterized protein</fullName>
    </submittedName>
</protein>
<reference evidence="3" key="1">
    <citation type="journal article" date="2014" name="Int. J. Syst. Evol. Microbiol.">
        <title>Complete genome sequence of Corynebacterium casei LMG S-19264T (=DSM 44701T), isolated from a smear-ripened cheese.</title>
        <authorList>
            <consortium name="US DOE Joint Genome Institute (JGI-PGF)"/>
            <person name="Walter F."/>
            <person name="Albersmeier A."/>
            <person name="Kalinowski J."/>
            <person name="Ruckert C."/>
        </authorList>
    </citation>
    <scope>NUCLEOTIDE SEQUENCE</scope>
    <source>
        <strain evidence="3">NBRC 110023</strain>
    </source>
</reference>
<organism evidence="3 4">
    <name type="scientific">Agaribacter marinus</name>
    <dbReference type="NCBI Taxonomy" id="1431249"/>
    <lineage>
        <taxon>Bacteria</taxon>
        <taxon>Pseudomonadati</taxon>
        <taxon>Pseudomonadota</taxon>
        <taxon>Gammaproteobacteria</taxon>
        <taxon>Alteromonadales</taxon>
        <taxon>Alteromonadaceae</taxon>
        <taxon>Agaribacter</taxon>
    </lineage>
</organism>
<sequence length="299" mass="33791">MNINKIVSTGIAALFVVCTAHGATNYQELSKELEIMNSVLNTALKQDTRDQAIKFRSMQTSYLANQGVVFTLSTTGKATRVFFENGFPAPPEPIPVIDLSGSGVFSHDMEIELQETIHEALDSVKHHFSGSHDRLQDLRSESRDLAWEVREYERRKRDLNFALRNAEVSRAKELKEDLKELEKELVELSKKKADIQAYSAKIESEQKALIEKKQAESEQAKKSFLASFEEGVADTLCRFGGGLRAIPNNENVSFVLRGFNRNHASQDKIYVFKVEDVKKCVQEKIKVSKLLANAIVYDF</sequence>
<evidence type="ECO:0000256" key="1">
    <source>
        <dbReference type="SAM" id="Coils"/>
    </source>
</evidence>
<accession>A0AA37STI0</accession>
<dbReference type="RefSeq" id="WP_284215913.1">
    <property type="nucleotide sequence ID" value="NZ_BSOT01000005.1"/>
</dbReference>
<comment type="caution">
    <text evidence="3">The sequence shown here is derived from an EMBL/GenBank/DDBJ whole genome shotgun (WGS) entry which is preliminary data.</text>
</comment>
<evidence type="ECO:0000313" key="3">
    <source>
        <dbReference type="EMBL" id="GLR69591.1"/>
    </source>
</evidence>
<dbReference type="AlphaFoldDB" id="A0AA37STI0"/>
<feature type="chain" id="PRO_5041435816" evidence="2">
    <location>
        <begin position="23"/>
        <end position="299"/>
    </location>
</feature>
<evidence type="ECO:0000256" key="2">
    <source>
        <dbReference type="SAM" id="SignalP"/>
    </source>
</evidence>
<feature type="coiled-coil region" evidence="1">
    <location>
        <begin position="135"/>
        <end position="208"/>
    </location>
</feature>
<keyword evidence="4" id="KW-1185">Reference proteome</keyword>
<keyword evidence="1" id="KW-0175">Coiled coil</keyword>
<dbReference type="Proteomes" id="UP001156601">
    <property type="component" value="Unassembled WGS sequence"/>
</dbReference>
<evidence type="ECO:0000313" key="4">
    <source>
        <dbReference type="Proteomes" id="UP001156601"/>
    </source>
</evidence>
<keyword evidence="2" id="KW-0732">Signal</keyword>